<dbReference type="GO" id="GO:0051301">
    <property type="term" value="P:cell division"/>
    <property type="evidence" value="ECO:0007669"/>
    <property type="project" value="UniProtKB-KW"/>
</dbReference>
<dbReference type="PIRSF" id="PIRSF019345">
    <property type="entry name" value="ScpB"/>
    <property type="match status" value="1"/>
</dbReference>
<dbReference type="SUPFAM" id="SSF46785">
    <property type="entry name" value="Winged helix' DNA-binding domain"/>
    <property type="match status" value="2"/>
</dbReference>
<dbReference type="PANTHER" id="PTHR34298">
    <property type="entry name" value="SEGREGATION AND CONDENSATION PROTEIN B"/>
    <property type="match status" value="1"/>
</dbReference>
<keyword evidence="4 5" id="KW-0131">Cell cycle</keyword>
<comment type="subunit">
    <text evidence="5">Homodimer. Homodimerization may be required to stabilize the binding of ScpA to the Smc head domains. Component of a cohesin-like complex composed of ScpA, ScpB and the Smc homodimer, in which ScpA and ScpB bind to the head domain of Smc. The presence of the three proteins is required for the association of the complex with DNA.</text>
</comment>
<keyword evidence="2 5" id="KW-0132">Cell division</keyword>
<dbReference type="Gene3D" id="1.10.10.10">
    <property type="entry name" value="Winged helix-like DNA-binding domain superfamily/Winged helix DNA-binding domain"/>
    <property type="match status" value="2"/>
</dbReference>
<protein>
    <recommendedName>
        <fullName evidence="5">Segregation and condensation protein B</fullName>
    </recommendedName>
</protein>
<proteinExistence type="inferred from homology"/>
<evidence type="ECO:0000256" key="2">
    <source>
        <dbReference type="ARBA" id="ARBA00022618"/>
    </source>
</evidence>
<comment type="similarity">
    <text evidence="5">Belongs to the ScpB family.</text>
</comment>
<evidence type="ECO:0000256" key="3">
    <source>
        <dbReference type="ARBA" id="ARBA00022829"/>
    </source>
</evidence>
<dbReference type="PATRIC" id="fig|1618.3.peg.2379"/>
<dbReference type="Proteomes" id="UP000051727">
    <property type="component" value="Unassembled WGS sequence"/>
</dbReference>
<dbReference type="HAMAP" id="MF_01804">
    <property type="entry name" value="ScpB"/>
    <property type="match status" value="1"/>
</dbReference>
<name>A0A0R2FN98_9LACO</name>
<keyword evidence="1 5" id="KW-0963">Cytoplasm</keyword>
<dbReference type="GO" id="GO:0005737">
    <property type="term" value="C:cytoplasm"/>
    <property type="evidence" value="ECO:0007669"/>
    <property type="project" value="UniProtKB-SubCell"/>
</dbReference>
<dbReference type="EMBL" id="JQAR01000009">
    <property type="protein sequence ID" value="KRN30063.1"/>
    <property type="molecule type" value="Genomic_DNA"/>
</dbReference>
<evidence type="ECO:0000256" key="1">
    <source>
        <dbReference type="ARBA" id="ARBA00022490"/>
    </source>
</evidence>
<dbReference type="OrthoDB" id="9806226at2"/>
<evidence type="ECO:0000313" key="6">
    <source>
        <dbReference type="EMBL" id="KRN30063.1"/>
    </source>
</evidence>
<dbReference type="InterPro" id="IPR005234">
    <property type="entry name" value="ScpB_csome_segregation"/>
</dbReference>
<keyword evidence="3 5" id="KW-0159">Chromosome partition</keyword>
<dbReference type="Pfam" id="PF04079">
    <property type="entry name" value="SMC_ScpB"/>
    <property type="match status" value="1"/>
</dbReference>
<accession>A0A0R2FN98</accession>
<sequence>MQSTIQAEIEALLFVAGNEGISLAQLSQLTGLLKPAVMEQIGLLNKKYAEDQSCCLEIITTNEFYRLATKSKFADLLRDYFEAPNMSALSRAALEALAIIAYQQPVTRIRIDEIRGVKSNGSIQKLLAFELIEESGRLDAPGRPILYKTTENFLNYFGLHSLDELPPLPEISEEEGMPNNGEQNLLDLFNETLEDDE</sequence>
<evidence type="ECO:0000256" key="5">
    <source>
        <dbReference type="HAMAP-Rule" id="MF_01804"/>
    </source>
</evidence>
<dbReference type="RefSeq" id="WP_056991184.1">
    <property type="nucleotide sequence ID" value="NZ_JATAAJ010000001.1"/>
</dbReference>
<dbReference type="PANTHER" id="PTHR34298:SF2">
    <property type="entry name" value="SEGREGATION AND CONDENSATION PROTEIN B"/>
    <property type="match status" value="1"/>
</dbReference>
<comment type="function">
    <text evidence="5">Participates in chromosomal partition during cell division. May act via the formation of a condensin-like complex containing Smc and ScpA that pull DNA away from mid-cell into both cell halves.</text>
</comment>
<organism evidence="6 7">
    <name type="scientific">Liquorilactobacillus mali</name>
    <dbReference type="NCBI Taxonomy" id="1618"/>
    <lineage>
        <taxon>Bacteria</taxon>
        <taxon>Bacillati</taxon>
        <taxon>Bacillota</taxon>
        <taxon>Bacilli</taxon>
        <taxon>Lactobacillales</taxon>
        <taxon>Lactobacillaceae</taxon>
        <taxon>Liquorilactobacillus</taxon>
    </lineage>
</organism>
<reference evidence="6 7" key="1">
    <citation type="journal article" date="2015" name="Genome Announc.">
        <title>Expanding the biotechnology potential of lactobacilli through comparative genomics of 213 strains and associated genera.</title>
        <authorList>
            <person name="Sun Z."/>
            <person name="Harris H.M."/>
            <person name="McCann A."/>
            <person name="Guo C."/>
            <person name="Argimon S."/>
            <person name="Zhang W."/>
            <person name="Yang X."/>
            <person name="Jeffery I.B."/>
            <person name="Cooney J.C."/>
            <person name="Kagawa T.F."/>
            <person name="Liu W."/>
            <person name="Song Y."/>
            <person name="Salvetti E."/>
            <person name="Wrobel A."/>
            <person name="Rasinkangas P."/>
            <person name="Parkhill J."/>
            <person name="Rea M.C."/>
            <person name="O'Sullivan O."/>
            <person name="Ritari J."/>
            <person name="Douillard F.P."/>
            <person name="Paul Ross R."/>
            <person name="Yang R."/>
            <person name="Briner A.E."/>
            <person name="Felis G.E."/>
            <person name="de Vos W.M."/>
            <person name="Barrangou R."/>
            <person name="Klaenhammer T.R."/>
            <person name="Caufield P.W."/>
            <person name="Cui Y."/>
            <person name="Zhang H."/>
            <person name="O'Toole P.W."/>
        </authorList>
    </citation>
    <scope>NUCLEOTIDE SEQUENCE [LARGE SCALE GENOMIC DNA]</scope>
    <source>
        <strain evidence="6 7">ATCC 27304</strain>
    </source>
</reference>
<dbReference type="GO" id="GO:0006260">
    <property type="term" value="P:DNA replication"/>
    <property type="evidence" value="ECO:0007669"/>
    <property type="project" value="UniProtKB-UniRule"/>
</dbReference>
<dbReference type="InterPro" id="IPR036390">
    <property type="entry name" value="WH_DNA-bd_sf"/>
</dbReference>
<comment type="caution">
    <text evidence="6">The sequence shown here is derived from an EMBL/GenBank/DDBJ whole genome shotgun (WGS) entry which is preliminary data.</text>
</comment>
<evidence type="ECO:0000313" key="7">
    <source>
        <dbReference type="Proteomes" id="UP000051727"/>
    </source>
</evidence>
<comment type="subcellular location">
    <subcellularLocation>
        <location evidence="5">Cytoplasm</location>
    </subcellularLocation>
    <text evidence="5">Associated with two foci at the outer edges of the nucleoid region in young cells, and at four foci within both cell halves in older cells.</text>
</comment>
<dbReference type="NCBIfam" id="TIGR00281">
    <property type="entry name" value="SMC-Scp complex subunit ScpB"/>
    <property type="match status" value="1"/>
</dbReference>
<dbReference type="InterPro" id="IPR036388">
    <property type="entry name" value="WH-like_DNA-bd_sf"/>
</dbReference>
<dbReference type="GO" id="GO:0051304">
    <property type="term" value="P:chromosome separation"/>
    <property type="evidence" value="ECO:0007669"/>
    <property type="project" value="InterPro"/>
</dbReference>
<gene>
    <name evidence="5" type="primary">scpB</name>
    <name evidence="6" type="ORF">IV36_GL002315</name>
</gene>
<evidence type="ECO:0000256" key="4">
    <source>
        <dbReference type="ARBA" id="ARBA00023306"/>
    </source>
</evidence>
<dbReference type="STRING" id="1618.IV36_GL002315"/>
<dbReference type="AlphaFoldDB" id="A0A0R2FN98"/>